<dbReference type="InterPro" id="IPR015421">
    <property type="entry name" value="PyrdxlP-dep_Trfase_major"/>
</dbReference>
<feature type="domain" description="Aminotransferase class I/classII large" evidence="6">
    <location>
        <begin position="138"/>
        <end position="470"/>
    </location>
</feature>
<organism evidence="7 8">
    <name type="scientific">Kwoniella newhampshirensis</name>
    <dbReference type="NCBI Taxonomy" id="1651941"/>
    <lineage>
        <taxon>Eukaryota</taxon>
        <taxon>Fungi</taxon>
        <taxon>Dikarya</taxon>
        <taxon>Basidiomycota</taxon>
        <taxon>Agaricomycotina</taxon>
        <taxon>Tremellomycetes</taxon>
        <taxon>Tremellales</taxon>
        <taxon>Cryptococcaceae</taxon>
        <taxon>Kwoniella</taxon>
    </lineage>
</organism>
<comment type="caution">
    <text evidence="7">The sequence shown here is derived from an EMBL/GenBank/DDBJ whole genome shotgun (WGS) entry which is preliminary data.</text>
</comment>
<dbReference type="AlphaFoldDB" id="A0AAW0Z6F5"/>
<dbReference type="GO" id="GO:0047536">
    <property type="term" value="F:2-aminoadipate transaminase activity"/>
    <property type="evidence" value="ECO:0007669"/>
    <property type="project" value="TreeGrafter"/>
</dbReference>
<dbReference type="Gene3D" id="3.40.640.10">
    <property type="entry name" value="Type I PLP-dependent aspartate aminotransferase-like (Major domain)"/>
    <property type="match status" value="1"/>
</dbReference>
<proteinExistence type="inferred from homology"/>
<protein>
    <recommendedName>
        <fullName evidence="6">Aminotransferase class I/classII large domain-containing protein</fullName>
    </recommendedName>
</protein>
<accession>A0AAW0Z6F5</accession>
<evidence type="ECO:0000313" key="8">
    <source>
        <dbReference type="Proteomes" id="UP001388673"/>
    </source>
</evidence>
<dbReference type="EMBL" id="JBCAWK010000001">
    <property type="protein sequence ID" value="KAK8869750.1"/>
    <property type="molecule type" value="Genomic_DNA"/>
</dbReference>
<dbReference type="InterPro" id="IPR004839">
    <property type="entry name" value="Aminotransferase_I/II_large"/>
</dbReference>
<dbReference type="RefSeq" id="XP_066805996.1">
    <property type="nucleotide sequence ID" value="XM_066943454.1"/>
</dbReference>
<keyword evidence="3" id="KW-0032">Aminotransferase</keyword>
<dbReference type="PANTHER" id="PTHR42790">
    <property type="entry name" value="AMINOTRANSFERASE"/>
    <property type="match status" value="1"/>
</dbReference>
<sequence>MPSANPTPVKVDYASFLSDEAKGRVRSQLKELRPYFEIPGMISFGGGYPHPSTWPINGMTLSVPFAGKSVFVPGFENRDSSTLLPLAKYTPPAKTSVVGPDLSNDLQYSAGMGIPFMVKWLTEHVKKMHDPPYPDGQWSVLTTAGNTDGQDGIYRTLFNKGDSVLLEEFAYPAALTTAQSQGIVPAAVPMDGDGVVPADLDKMLEEWDEVARGGRRPKALLLVPTCSNPTGVTYPALRKREVYAVCRKWNILIIEDDPYCYLQIRPDGADSPLVPSFLSMDIDGRVVRMDSFSKFIAPGSRCGWITGPKPLVQAIAHKTESSTNNPSGISIATIGAVIQAWGGHEGLENRYLPHISEVYSQRGLRFVALLEKYIPGLTAEWPQPSGGMFLWLRLRIETHPSFLSGRSTPTEIQDRVFKTFIEERILTAPSSYFKTPGGPEWSREEEAKRIFVRLSFSLPTPEEMEEGIKRMARGLKKEWGLEQ</sequence>
<name>A0AAW0Z6F5_9TREE</name>
<comment type="similarity">
    <text evidence="2">Belongs to the class-I pyridoxal-phosphate-dependent aminotransferase family.</text>
</comment>
<keyword evidence="4" id="KW-0808">Transferase</keyword>
<dbReference type="KEGG" id="kne:92177578"/>
<evidence type="ECO:0000313" key="7">
    <source>
        <dbReference type="EMBL" id="KAK8869750.1"/>
    </source>
</evidence>
<dbReference type="Pfam" id="PF00155">
    <property type="entry name" value="Aminotran_1_2"/>
    <property type="match status" value="1"/>
</dbReference>
<dbReference type="Proteomes" id="UP001388673">
    <property type="component" value="Unassembled WGS sequence"/>
</dbReference>
<evidence type="ECO:0000256" key="5">
    <source>
        <dbReference type="ARBA" id="ARBA00022898"/>
    </source>
</evidence>
<dbReference type="InterPro" id="IPR050859">
    <property type="entry name" value="Class-I_PLP-dep_aminotransf"/>
</dbReference>
<gene>
    <name evidence="7" type="ORF">IAR55_000318</name>
</gene>
<dbReference type="InterPro" id="IPR015424">
    <property type="entry name" value="PyrdxlP-dep_Trfase"/>
</dbReference>
<keyword evidence="5" id="KW-0663">Pyridoxal phosphate</keyword>
<evidence type="ECO:0000256" key="2">
    <source>
        <dbReference type="ARBA" id="ARBA00007441"/>
    </source>
</evidence>
<dbReference type="GO" id="GO:0019878">
    <property type="term" value="P:lysine biosynthetic process via aminoadipic acid"/>
    <property type="evidence" value="ECO:0007669"/>
    <property type="project" value="TreeGrafter"/>
</dbReference>
<keyword evidence="8" id="KW-1185">Reference proteome</keyword>
<evidence type="ECO:0000259" key="6">
    <source>
        <dbReference type="Pfam" id="PF00155"/>
    </source>
</evidence>
<dbReference type="GO" id="GO:0030170">
    <property type="term" value="F:pyridoxal phosphate binding"/>
    <property type="evidence" value="ECO:0007669"/>
    <property type="project" value="InterPro"/>
</dbReference>
<dbReference type="GeneID" id="92177578"/>
<evidence type="ECO:0000256" key="4">
    <source>
        <dbReference type="ARBA" id="ARBA00022679"/>
    </source>
</evidence>
<dbReference type="PANTHER" id="PTHR42790:SF21">
    <property type="entry name" value="AROMATIC_AMINOADIPATE AMINOTRANSFERASE 1"/>
    <property type="match status" value="1"/>
</dbReference>
<dbReference type="SUPFAM" id="SSF53383">
    <property type="entry name" value="PLP-dependent transferases"/>
    <property type="match status" value="1"/>
</dbReference>
<evidence type="ECO:0000256" key="3">
    <source>
        <dbReference type="ARBA" id="ARBA00022576"/>
    </source>
</evidence>
<reference evidence="7 8" key="1">
    <citation type="journal article" date="2024" name="bioRxiv">
        <title>Comparative genomics of Cryptococcus and Kwoniella reveals pathogenesis evolution and contrasting karyotype dynamics via intercentromeric recombination or chromosome fusion.</title>
        <authorList>
            <person name="Coelho M.A."/>
            <person name="David-Palma M."/>
            <person name="Shea T."/>
            <person name="Bowers K."/>
            <person name="McGinley-Smith S."/>
            <person name="Mohammad A.W."/>
            <person name="Gnirke A."/>
            <person name="Yurkov A.M."/>
            <person name="Nowrousian M."/>
            <person name="Sun S."/>
            <person name="Cuomo C.A."/>
            <person name="Heitman J."/>
        </authorList>
    </citation>
    <scope>NUCLEOTIDE SEQUENCE [LARGE SCALE GENOMIC DNA]</scope>
    <source>
        <strain evidence="7 8">CBS 13917</strain>
    </source>
</reference>
<evidence type="ECO:0000256" key="1">
    <source>
        <dbReference type="ARBA" id="ARBA00001933"/>
    </source>
</evidence>
<dbReference type="GO" id="GO:0008793">
    <property type="term" value="F:aromatic-amino-acid transaminase activity"/>
    <property type="evidence" value="ECO:0007669"/>
    <property type="project" value="TreeGrafter"/>
</dbReference>
<dbReference type="CDD" id="cd00609">
    <property type="entry name" value="AAT_like"/>
    <property type="match status" value="1"/>
</dbReference>
<dbReference type="GO" id="GO:0006571">
    <property type="term" value="P:tyrosine biosynthetic process"/>
    <property type="evidence" value="ECO:0007669"/>
    <property type="project" value="TreeGrafter"/>
</dbReference>
<dbReference type="GO" id="GO:0009074">
    <property type="term" value="P:aromatic amino acid family catabolic process"/>
    <property type="evidence" value="ECO:0007669"/>
    <property type="project" value="TreeGrafter"/>
</dbReference>
<comment type="cofactor">
    <cofactor evidence="1">
        <name>pyridoxal 5'-phosphate</name>
        <dbReference type="ChEBI" id="CHEBI:597326"/>
    </cofactor>
</comment>